<feature type="compositionally biased region" description="Low complexity" evidence="5">
    <location>
        <begin position="598"/>
        <end position="612"/>
    </location>
</feature>
<keyword evidence="10" id="KW-1185">Reference proteome</keyword>
<organism evidence="9 10">
    <name type="scientific">Microbacterium algeriense</name>
    <dbReference type="NCBI Taxonomy" id="2615184"/>
    <lineage>
        <taxon>Bacteria</taxon>
        <taxon>Bacillati</taxon>
        <taxon>Actinomycetota</taxon>
        <taxon>Actinomycetes</taxon>
        <taxon>Micrococcales</taxon>
        <taxon>Microbacteriaceae</taxon>
        <taxon>Microbacterium</taxon>
    </lineage>
</organism>
<feature type="region of interest" description="Disordered" evidence="5">
    <location>
        <begin position="138"/>
        <end position="157"/>
    </location>
</feature>
<feature type="signal peptide" evidence="7">
    <location>
        <begin position="1"/>
        <end position="33"/>
    </location>
</feature>
<sequence>MNSPLHRSRRGLLAALGIGVAVAGLLVAPAAHAADAALTVDTPSITADETVTITFDAGTAVHDRNWVGIYRDGATPGGPASLDWRYVPEQSGQLTWGPSARDGWTRNTADMGAGEYDVYLLEDDGYTVLAGPVDLTVTDADAEPPVPPAQPKPEVDGRSSLNVLSFNVWHGGTQVADGARQIADIITQTDADVTFLPEVGQAPAQVAALLGYQHLIATDTGVVSRYPIISTDTIGRWWSKAVIDVNGSEVVVYGGHLEYRWYTTYLPRGYGGEIHGDWPAGWNTWDKLDAPVTDVEAILQANEQSGRPAAAAELVADITTERAAGRLAVVGGDFNEPPSQDWIAATAGLFDHNGVVIPWQTTQTLLDGGLVDAFRTVHPDPVANPGFTWPSDNPLFPTSSLTWAPEADERDRIDYIFATPDARLSIDGASVVGPQSTIVRDQRVDDDSADEILTPDAVWPSDHKAVLANFTICDGGCTEPEPEPETPRLELGGTSAVAGGAVVVLGTGFAPGSELRVELRSTPVLLGTVTADGTGSFRATMTVPADTVPGAHSLVVVDPDGVETSTPLTVTAAAGGGDPGAGGPGDGAGGSAPGAGGAAAPVPGSGSDTGAASSLAATGADSLPFLLGAVLLLGTGLGLVVLRRRRRLG</sequence>
<dbReference type="PANTHER" id="PTHR41349">
    <property type="match status" value="1"/>
</dbReference>
<feature type="compositionally biased region" description="Gly residues" evidence="5">
    <location>
        <begin position="574"/>
        <end position="597"/>
    </location>
</feature>
<dbReference type="PROSITE" id="PS51318">
    <property type="entry name" value="TAT"/>
    <property type="match status" value="1"/>
</dbReference>
<evidence type="ECO:0000313" key="9">
    <source>
        <dbReference type="EMBL" id="KAB1861469.1"/>
    </source>
</evidence>
<reference evidence="10" key="1">
    <citation type="submission" date="2019-09" db="EMBL/GenBank/DDBJ databases">
        <title>Whole genome sequencing of Microbacterium maritypicum.</title>
        <authorList>
            <person name="Lenchi N."/>
        </authorList>
    </citation>
    <scope>NUCLEOTIDE SEQUENCE [LARGE SCALE GENOMIC DNA]</scope>
    <source>
        <strain evidence="10">G1</strain>
    </source>
</reference>
<dbReference type="EMBL" id="WAAO01000004">
    <property type="protein sequence ID" value="KAB1861469.1"/>
    <property type="molecule type" value="Genomic_DNA"/>
</dbReference>
<dbReference type="PROSITE" id="PS50847">
    <property type="entry name" value="GRAM_POS_ANCHORING"/>
    <property type="match status" value="1"/>
</dbReference>
<keyword evidence="1" id="KW-0134">Cell wall</keyword>
<dbReference type="InterPro" id="IPR006311">
    <property type="entry name" value="TAT_signal"/>
</dbReference>
<evidence type="ECO:0000256" key="4">
    <source>
        <dbReference type="ARBA" id="ARBA00023088"/>
    </source>
</evidence>
<protein>
    <recommendedName>
        <fullName evidence="8">Gram-positive cocci surface proteins LPxTG domain-containing protein</fullName>
    </recommendedName>
</protein>
<dbReference type="RefSeq" id="WP_151460172.1">
    <property type="nucleotide sequence ID" value="NZ_CBDRDJ010000001.1"/>
</dbReference>
<dbReference type="SUPFAM" id="SSF56219">
    <property type="entry name" value="DNase I-like"/>
    <property type="match status" value="1"/>
</dbReference>
<dbReference type="Proteomes" id="UP000478836">
    <property type="component" value="Unassembled WGS sequence"/>
</dbReference>
<gene>
    <name evidence="9" type="ORF">F6A08_17520</name>
</gene>
<evidence type="ECO:0000256" key="6">
    <source>
        <dbReference type="SAM" id="Phobius"/>
    </source>
</evidence>
<feature type="domain" description="Gram-positive cocci surface proteins LPxTG" evidence="8">
    <location>
        <begin position="615"/>
        <end position="649"/>
    </location>
</feature>
<evidence type="ECO:0000256" key="1">
    <source>
        <dbReference type="ARBA" id="ARBA00022512"/>
    </source>
</evidence>
<accession>A0ABQ6V2E9</accession>
<dbReference type="GeneID" id="77478269"/>
<dbReference type="Pfam" id="PF03372">
    <property type="entry name" value="Exo_endo_phos"/>
    <property type="match status" value="1"/>
</dbReference>
<evidence type="ECO:0000256" key="3">
    <source>
        <dbReference type="ARBA" id="ARBA00022729"/>
    </source>
</evidence>
<proteinExistence type="predicted"/>
<dbReference type="InterPro" id="IPR036691">
    <property type="entry name" value="Endo/exonu/phosph_ase_sf"/>
</dbReference>
<evidence type="ECO:0000259" key="8">
    <source>
        <dbReference type="PROSITE" id="PS50847"/>
    </source>
</evidence>
<feature type="transmembrane region" description="Helical" evidence="6">
    <location>
        <begin position="623"/>
        <end position="642"/>
    </location>
</feature>
<name>A0ABQ6V2E9_9MICO</name>
<keyword evidence="2" id="KW-0964">Secreted</keyword>
<feature type="region of interest" description="Disordered" evidence="5">
    <location>
        <begin position="569"/>
        <end position="612"/>
    </location>
</feature>
<keyword evidence="6" id="KW-0472">Membrane</keyword>
<keyword evidence="6" id="KW-1133">Transmembrane helix</keyword>
<evidence type="ECO:0000256" key="7">
    <source>
        <dbReference type="SAM" id="SignalP"/>
    </source>
</evidence>
<evidence type="ECO:0000256" key="2">
    <source>
        <dbReference type="ARBA" id="ARBA00022525"/>
    </source>
</evidence>
<dbReference type="InterPro" id="IPR019931">
    <property type="entry name" value="LPXTG_anchor"/>
</dbReference>
<dbReference type="PANTHER" id="PTHR41349:SF1">
    <property type="entry name" value="PROTEIN CBG08683"/>
    <property type="match status" value="1"/>
</dbReference>
<feature type="chain" id="PRO_5045517466" description="Gram-positive cocci surface proteins LPxTG domain-containing protein" evidence="7">
    <location>
        <begin position="34"/>
        <end position="649"/>
    </location>
</feature>
<evidence type="ECO:0000256" key="5">
    <source>
        <dbReference type="SAM" id="MobiDB-lite"/>
    </source>
</evidence>
<keyword evidence="3 7" id="KW-0732">Signal</keyword>
<dbReference type="Gene3D" id="3.60.10.10">
    <property type="entry name" value="Endonuclease/exonuclease/phosphatase"/>
    <property type="match status" value="1"/>
</dbReference>
<evidence type="ECO:0000313" key="10">
    <source>
        <dbReference type="Proteomes" id="UP000478836"/>
    </source>
</evidence>
<comment type="caution">
    <text evidence="9">The sequence shown here is derived from an EMBL/GenBank/DDBJ whole genome shotgun (WGS) entry which is preliminary data.</text>
</comment>
<keyword evidence="6" id="KW-0812">Transmembrane</keyword>
<dbReference type="InterPro" id="IPR005135">
    <property type="entry name" value="Endo/exonuclease/phosphatase"/>
</dbReference>
<keyword evidence="4" id="KW-0572">Peptidoglycan-anchor</keyword>